<dbReference type="Pfam" id="PF00443">
    <property type="entry name" value="UCH"/>
    <property type="match status" value="1"/>
</dbReference>
<dbReference type="Gene3D" id="3.90.70.10">
    <property type="entry name" value="Cysteine proteinases"/>
    <property type="match status" value="1"/>
</dbReference>
<dbReference type="PANTHER" id="PTHR21646:SF11">
    <property type="entry name" value="INACTIVE UBIQUITIN CARBOXYL-TERMINAL HYDROLASE 50"/>
    <property type="match status" value="1"/>
</dbReference>
<dbReference type="PANTHER" id="PTHR21646">
    <property type="entry name" value="UBIQUITIN CARBOXYL-TERMINAL HYDROLASE"/>
    <property type="match status" value="1"/>
</dbReference>
<dbReference type="InterPro" id="IPR028889">
    <property type="entry name" value="USP"/>
</dbReference>
<dbReference type="GO" id="GO:0004843">
    <property type="term" value="F:cysteine-type deubiquitinase activity"/>
    <property type="evidence" value="ECO:0007669"/>
    <property type="project" value="UniProtKB-EC"/>
</dbReference>
<sequence length="120" mass="13469">MMLNHSCHTSLQRAYVCPCSFLSKGLTSRGRRRGSCELTFTTRSLTWTSRRTLALSPGSARNTASVRPVNHFGDLDGGYYTAFCRNSATQAWYSFDDTRVSEIPDTLVQTTTAYLLFYSC</sequence>
<dbReference type="Proteomes" id="UP000006813">
    <property type="component" value="Unassembled WGS sequence"/>
</dbReference>
<dbReference type="STRING" id="10181.G5C8T0"/>
<dbReference type="PROSITE" id="PS50235">
    <property type="entry name" value="USP_3"/>
    <property type="match status" value="1"/>
</dbReference>
<gene>
    <name evidence="6" type="ORF">GW7_20258</name>
</gene>
<keyword evidence="3" id="KW-0833">Ubl conjugation pathway</keyword>
<dbReference type="GO" id="GO:0016579">
    <property type="term" value="P:protein deubiquitination"/>
    <property type="evidence" value="ECO:0007669"/>
    <property type="project" value="InterPro"/>
</dbReference>
<evidence type="ECO:0000256" key="1">
    <source>
        <dbReference type="ARBA" id="ARBA00000707"/>
    </source>
</evidence>
<evidence type="ECO:0000259" key="5">
    <source>
        <dbReference type="PROSITE" id="PS50235"/>
    </source>
</evidence>
<dbReference type="EMBL" id="JH173925">
    <property type="protein sequence ID" value="EHB17941.1"/>
    <property type="molecule type" value="Genomic_DNA"/>
</dbReference>
<dbReference type="InParanoid" id="G5C8T0"/>
<dbReference type="InterPro" id="IPR038765">
    <property type="entry name" value="Papain-like_cys_pep_sf"/>
</dbReference>
<dbReference type="AlphaFoldDB" id="G5C8T0"/>
<dbReference type="EC" id="3.4.19.12" evidence="2"/>
<evidence type="ECO:0000256" key="4">
    <source>
        <dbReference type="ARBA" id="ARBA00022801"/>
    </source>
</evidence>
<dbReference type="SUPFAM" id="SSF54001">
    <property type="entry name" value="Cysteine proteinases"/>
    <property type="match status" value="1"/>
</dbReference>
<dbReference type="InterPro" id="IPR050185">
    <property type="entry name" value="Ub_carboxyl-term_hydrolase"/>
</dbReference>
<evidence type="ECO:0000256" key="2">
    <source>
        <dbReference type="ARBA" id="ARBA00012759"/>
    </source>
</evidence>
<reference evidence="6 7" key="1">
    <citation type="journal article" date="2011" name="Nature">
        <title>Genome sequencing reveals insights into physiology and longevity of the naked mole rat.</title>
        <authorList>
            <person name="Kim E.B."/>
            <person name="Fang X."/>
            <person name="Fushan A.A."/>
            <person name="Huang Z."/>
            <person name="Lobanov A.V."/>
            <person name="Han L."/>
            <person name="Marino S.M."/>
            <person name="Sun X."/>
            <person name="Turanov A.A."/>
            <person name="Yang P."/>
            <person name="Yim S.H."/>
            <person name="Zhao X."/>
            <person name="Kasaikina M.V."/>
            <person name="Stoletzki N."/>
            <person name="Peng C."/>
            <person name="Polak P."/>
            <person name="Xiong Z."/>
            <person name="Kiezun A."/>
            <person name="Zhu Y."/>
            <person name="Chen Y."/>
            <person name="Kryukov G.V."/>
            <person name="Zhang Q."/>
            <person name="Peshkin L."/>
            <person name="Yang L."/>
            <person name="Bronson R.T."/>
            <person name="Buffenstein R."/>
            <person name="Wang B."/>
            <person name="Han C."/>
            <person name="Li Q."/>
            <person name="Chen L."/>
            <person name="Zhao W."/>
            <person name="Sunyaev S.R."/>
            <person name="Park T.J."/>
            <person name="Zhang G."/>
            <person name="Wang J."/>
            <person name="Gladyshev V.N."/>
        </authorList>
    </citation>
    <scope>NUCLEOTIDE SEQUENCE [LARGE SCALE GENOMIC DNA]</scope>
</reference>
<comment type="catalytic activity">
    <reaction evidence="1">
        <text>Thiol-dependent hydrolysis of ester, thioester, amide, peptide and isopeptide bonds formed by the C-terminal Gly of ubiquitin (a 76-residue protein attached to proteins as an intracellular targeting signal).</text>
        <dbReference type="EC" id="3.4.19.12"/>
    </reaction>
</comment>
<protein>
    <recommendedName>
        <fullName evidence="2">ubiquitinyl hydrolase 1</fullName>
        <ecNumber evidence="2">3.4.19.12</ecNumber>
    </recommendedName>
</protein>
<feature type="domain" description="USP" evidence="5">
    <location>
        <begin position="1"/>
        <end position="120"/>
    </location>
</feature>
<evidence type="ECO:0000313" key="6">
    <source>
        <dbReference type="EMBL" id="EHB17941.1"/>
    </source>
</evidence>
<dbReference type="InterPro" id="IPR001394">
    <property type="entry name" value="Peptidase_C19_UCH"/>
</dbReference>
<evidence type="ECO:0000313" key="7">
    <source>
        <dbReference type="Proteomes" id="UP000006813"/>
    </source>
</evidence>
<accession>G5C8T0</accession>
<proteinExistence type="predicted"/>
<keyword evidence="4 6" id="KW-0378">Hydrolase</keyword>
<name>G5C8T0_HETGA</name>
<organism evidence="6 7">
    <name type="scientific">Heterocephalus glaber</name>
    <name type="common">Naked mole rat</name>
    <dbReference type="NCBI Taxonomy" id="10181"/>
    <lineage>
        <taxon>Eukaryota</taxon>
        <taxon>Metazoa</taxon>
        <taxon>Chordata</taxon>
        <taxon>Craniata</taxon>
        <taxon>Vertebrata</taxon>
        <taxon>Euteleostomi</taxon>
        <taxon>Mammalia</taxon>
        <taxon>Eutheria</taxon>
        <taxon>Euarchontoglires</taxon>
        <taxon>Glires</taxon>
        <taxon>Rodentia</taxon>
        <taxon>Hystricomorpha</taxon>
        <taxon>Bathyergidae</taxon>
        <taxon>Heterocephalus</taxon>
    </lineage>
</organism>
<dbReference type="MEROPS" id="C19.058"/>
<evidence type="ECO:0000256" key="3">
    <source>
        <dbReference type="ARBA" id="ARBA00022786"/>
    </source>
</evidence>